<gene>
    <name evidence="2" type="ORF">GCM10007096_00910</name>
</gene>
<comment type="caution">
    <text evidence="2">The sequence shown here is derived from an EMBL/GenBank/DDBJ whole genome shotgun (WGS) entry which is preliminary data.</text>
</comment>
<protein>
    <recommendedName>
        <fullName evidence="1">Sulfatase N-terminal domain-containing protein</fullName>
    </recommendedName>
</protein>
<keyword evidence="3" id="KW-1185">Reference proteome</keyword>
<sequence>MDTEEKHPQTVTFSHGLEFIERNHDEDDWFLQIEAFDPHEPYFTQQKYKDLYPHQYSGKHFDWPDYGKVNENAEEVDHVVKEYAALLSMCDHSLGRVLDAFDRYDLWKDTMLIVNTDHGFMLGEKEWWGKNIQPLYNEIVNIPLFIWDPRYNVKNERSDALVQTIDIAPTLLDYFGLEPTPDVEGTPLGEVIRSKVKAREAALFGIHGGQLNCTDGRYVYMRAPVTANNEPLFEYTLFPTHMNRRFNIEELSNMELVAPFRFTKGCQVLKIKANTLVNPYLQDTLLFDLEKDPEQLHPIQDPDIEALMVNHMAALMRKHDAPSEQYERFDIAHKEEK</sequence>
<evidence type="ECO:0000313" key="2">
    <source>
        <dbReference type="EMBL" id="GGH73562.1"/>
    </source>
</evidence>
<evidence type="ECO:0000313" key="3">
    <source>
        <dbReference type="Proteomes" id="UP000656813"/>
    </source>
</evidence>
<organism evidence="2 3">
    <name type="scientific">Pullulanibacillus pueri</name>
    <dbReference type="NCBI Taxonomy" id="1437324"/>
    <lineage>
        <taxon>Bacteria</taxon>
        <taxon>Bacillati</taxon>
        <taxon>Bacillota</taxon>
        <taxon>Bacilli</taxon>
        <taxon>Bacillales</taxon>
        <taxon>Sporolactobacillaceae</taxon>
        <taxon>Pullulanibacillus</taxon>
    </lineage>
</organism>
<reference evidence="2" key="1">
    <citation type="journal article" date="2014" name="Int. J. Syst. Evol. Microbiol.">
        <title>Complete genome sequence of Corynebacterium casei LMG S-19264T (=DSM 44701T), isolated from a smear-ripened cheese.</title>
        <authorList>
            <consortium name="US DOE Joint Genome Institute (JGI-PGF)"/>
            <person name="Walter F."/>
            <person name="Albersmeier A."/>
            <person name="Kalinowski J."/>
            <person name="Ruckert C."/>
        </authorList>
    </citation>
    <scope>NUCLEOTIDE SEQUENCE</scope>
    <source>
        <strain evidence="2">CGMCC 1.12777</strain>
    </source>
</reference>
<dbReference type="EMBL" id="BMFV01000001">
    <property type="protein sequence ID" value="GGH73562.1"/>
    <property type="molecule type" value="Genomic_DNA"/>
</dbReference>
<dbReference type="Proteomes" id="UP000656813">
    <property type="component" value="Unassembled WGS sequence"/>
</dbReference>
<dbReference type="SUPFAM" id="SSF53649">
    <property type="entry name" value="Alkaline phosphatase-like"/>
    <property type="match status" value="1"/>
</dbReference>
<feature type="domain" description="Sulfatase N-terminal" evidence="1">
    <location>
        <begin position="10"/>
        <end position="176"/>
    </location>
</feature>
<dbReference type="InterPro" id="IPR017850">
    <property type="entry name" value="Alkaline_phosphatase_core_sf"/>
</dbReference>
<dbReference type="PANTHER" id="PTHR43108">
    <property type="entry name" value="N-ACETYLGLUCOSAMINE-6-SULFATASE FAMILY MEMBER"/>
    <property type="match status" value="1"/>
</dbReference>
<dbReference type="InterPro" id="IPR000917">
    <property type="entry name" value="Sulfatase_N"/>
</dbReference>
<accession>A0A8J2ZQQ9</accession>
<evidence type="ECO:0000259" key="1">
    <source>
        <dbReference type="Pfam" id="PF00884"/>
    </source>
</evidence>
<proteinExistence type="predicted"/>
<name>A0A8J2ZQQ9_9BACL</name>
<reference evidence="2" key="2">
    <citation type="submission" date="2020-09" db="EMBL/GenBank/DDBJ databases">
        <authorList>
            <person name="Sun Q."/>
            <person name="Zhou Y."/>
        </authorList>
    </citation>
    <scope>NUCLEOTIDE SEQUENCE</scope>
    <source>
        <strain evidence="2">CGMCC 1.12777</strain>
    </source>
</reference>
<dbReference type="AlphaFoldDB" id="A0A8J2ZQQ9"/>
<dbReference type="Pfam" id="PF00884">
    <property type="entry name" value="Sulfatase"/>
    <property type="match status" value="1"/>
</dbReference>
<dbReference type="PANTHER" id="PTHR43108:SF8">
    <property type="entry name" value="SD21168P"/>
    <property type="match status" value="1"/>
</dbReference>
<dbReference type="Gene3D" id="3.40.720.10">
    <property type="entry name" value="Alkaline Phosphatase, subunit A"/>
    <property type="match status" value="1"/>
</dbReference>